<evidence type="ECO:0000259" key="12">
    <source>
        <dbReference type="Pfam" id="PF03895"/>
    </source>
</evidence>
<evidence type="ECO:0000256" key="6">
    <source>
        <dbReference type="ARBA" id="ARBA00022729"/>
    </source>
</evidence>
<dbReference type="Gene3D" id="2.150.10.10">
    <property type="entry name" value="Serralysin-like metalloprotease, C-terminal"/>
    <property type="match status" value="1"/>
</dbReference>
<keyword evidence="7" id="KW-0653">Protein transport</keyword>
<dbReference type="SUPFAM" id="SSF101967">
    <property type="entry name" value="Adhesin YadA, collagen-binding domain"/>
    <property type="match status" value="1"/>
</dbReference>
<protein>
    <submittedName>
        <fullName evidence="14">Adhesin</fullName>
    </submittedName>
</protein>
<name>A0A2J8BB57_9FIRM</name>
<dbReference type="Pfam" id="PF03895">
    <property type="entry name" value="YadA_anchor"/>
    <property type="match status" value="1"/>
</dbReference>
<dbReference type="SUPFAM" id="SSF54523">
    <property type="entry name" value="Pili subunits"/>
    <property type="match status" value="1"/>
</dbReference>
<dbReference type="Gene3D" id="3.30.1300.30">
    <property type="entry name" value="GSPII I/J protein-like"/>
    <property type="match status" value="1"/>
</dbReference>
<dbReference type="InterPro" id="IPR045584">
    <property type="entry name" value="Pilin-like"/>
</dbReference>
<feature type="chain" id="PRO_5014468853" evidence="11">
    <location>
        <begin position="24"/>
        <end position="465"/>
    </location>
</feature>
<keyword evidence="10" id="KW-0175">Coiled coil</keyword>
<dbReference type="AlphaFoldDB" id="A0A2J8BB57"/>
<evidence type="ECO:0000313" key="14">
    <source>
        <dbReference type="EMBL" id="PNH22003.1"/>
    </source>
</evidence>
<keyword evidence="8" id="KW-0472">Membrane</keyword>
<comment type="caution">
    <text evidence="14">The sequence shown here is derived from an EMBL/GenBank/DDBJ whole genome shotgun (WGS) entry which is preliminary data.</text>
</comment>
<evidence type="ECO:0000256" key="2">
    <source>
        <dbReference type="ARBA" id="ARBA00004442"/>
    </source>
</evidence>
<dbReference type="Pfam" id="PF05658">
    <property type="entry name" value="YadA_head"/>
    <property type="match status" value="3"/>
</dbReference>
<dbReference type="EMBL" id="NFMF01000004">
    <property type="protein sequence ID" value="PNH22003.1"/>
    <property type="molecule type" value="Genomic_DNA"/>
</dbReference>
<dbReference type="Gene3D" id="2.60.40.4050">
    <property type="match status" value="1"/>
</dbReference>
<keyword evidence="9" id="KW-0998">Cell outer membrane</keyword>
<comment type="subcellular location">
    <subcellularLocation>
        <location evidence="2">Cell outer membrane</location>
    </subcellularLocation>
    <subcellularLocation>
        <location evidence="1">Cell surface</location>
    </subcellularLocation>
</comment>
<evidence type="ECO:0000256" key="11">
    <source>
        <dbReference type="SAM" id="SignalP"/>
    </source>
</evidence>
<evidence type="ECO:0000256" key="8">
    <source>
        <dbReference type="ARBA" id="ARBA00023136"/>
    </source>
</evidence>
<evidence type="ECO:0000256" key="7">
    <source>
        <dbReference type="ARBA" id="ARBA00022927"/>
    </source>
</evidence>
<proteinExistence type="predicted"/>
<evidence type="ECO:0000259" key="13">
    <source>
        <dbReference type="Pfam" id="PF05658"/>
    </source>
</evidence>
<dbReference type="Proteomes" id="UP000242958">
    <property type="component" value="Unassembled WGS sequence"/>
</dbReference>
<dbReference type="InterPro" id="IPR005594">
    <property type="entry name" value="YadA_C"/>
</dbReference>
<evidence type="ECO:0000256" key="9">
    <source>
        <dbReference type="ARBA" id="ARBA00023237"/>
    </source>
</evidence>
<keyword evidence="4" id="KW-1134">Transmembrane beta strand</keyword>
<keyword evidence="3" id="KW-0813">Transport</keyword>
<feature type="domain" description="Trimeric autotransporter adhesin YadA-like head" evidence="13">
    <location>
        <begin position="194"/>
        <end position="217"/>
    </location>
</feature>
<keyword evidence="5" id="KW-0812">Transmembrane</keyword>
<dbReference type="RefSeq" id="WP_102889298.1">
    <property type="nucleotide sequence ID" value="NZ_NFMF01000004.1"/>
</dbReference>
<accession>A0A2J8BB57</accession>
<organism evidence="14 15">
    <name type="scientific">Megasphaera hutchinsoni</name>
    <dbReference type="NCBI Taxonomy" id="1588748"/>
    <lineage>
        <taxon>Bacteria</taxon>
        <taxon>Bacillati</taxon>
        <taxon>Bacillota</taxon>
        <taxon>Negativicutes</taxon>
        <taxon>Veillonellales</taxon>
        <taxon>Veillonellaceae</taxon>
        <taxon>Megasphaera</taxon>
    </lineage>
</organism>
<feature type="coiled-coil region" evidence="10">
    <location>
        <begin position="431"/>
        <end position="465"/>
    </location>
</feature>
<evidence type="ECO:0000256" key="1">
    <source>
        <dbReference type="ARBA" id="ARBA00004241"/>
    </source>
</evidence>
<feature type="signal peptide" evidence="11">
    <location>
        <begin position="1"/>
        <end position="23"/>
    </location>
</feature>
<dbReference type="GO" id="GO:0009279">
    <property type="term" value="C:cell outer membrane"/>
    <property type="evidence" value="ECO:0007669"/>
    <property type="project" value="UniProtKB-SubCell"/>
</dbReference>
<reference evidence="14 15" key="1">
    <citation type="submission" date="2017-05" db="EMBL/GenBank/DDBJ databases">
        <authorList>
            <person name="Song R."/>
            <person name="Chenine A.L."/>
            <person name="Ruprecht R.M."/>
        </authorList>
    </citation>
    <scope>NUCLEOTIDE SEQUENCE [LARGE SCALE GENOMIC DNA]</scope>
    <source>
        <strain evidence="14 15">KA00229</strain>
    </source>
</reference>
<evidence type="ECO:0000256" key="5">
    <source>
        <dbReference type="ARBA" id="ARBA00022692"/>
    </source>
</evidence>
<evidence type="ECO:0000256" key="4">
    <source>
        <dbReference type="ARBA" id="ARBA00022452"/>
    </source>
</evidence>
<sequence length="465" mass="49102">MKGRTSIAAVMAATMVLGSVAFADNSVDISPNATVVMGYPASKTKEHHTQFATKTTTSVDVVAGASVLLDAHPVKDEEGKTPDYPYGPKVKQNGEVVVNQKGEVVWQGPGNLSSALLPKDDAYDVARVTIHYTRTAFGTNAIAAADGTAIGANTIAFGKGATTLGMNARTGYMLPDSWANAKELKHGLHFERNDHATAVGTNSTGFGTNSTAIGADASTGWIEVAPRGKGYRDMSVDPYKNKDEDLLLTDSKRKYKGEITGDKLKELVTKDTTLKMHAYDNATAVGTNAKVRANNSVALGVNSVAVEEDTVSVGNNTLNRRLVNVKDGRWEADSHDGATTGQVYKEMGKTGALSAALAGLHPMANMTQGMEIAAALGTYNGKTAVALGGFYHKKSNMQISWGAATVFSGHLAANVGVTYHVGTSTAKVGTMSSIEEQVAMLSQKVNELARENQQLRQQVNTLMAK</sequence>
<evidence type="ECO:0000256" key="10">
    <source>
        <dbReference type="SAM" id="Coils"/>
    </source>
</evidence>
<dbReference type="GO" id="GO:0009986">
    <property type="term" value="C:cell surface"/>
    <property type="evidence" value="ECO:0007669"/>
    <property type="project" value="UniProtKB-SubCell"/>
</dbReference>
<feature type="domain" description="Trimeric autotransporter adhesin YadA-like head" evidence="13">
    <location>
        <begin position="280"/>
        <end position="303"/>
    </location>
</feature>
<evidence type="ECO:0000313" key="15">
    <source>
        <dbReference type="Proteomes" id="UP000242958"/>
    </source>
</evidence>
<dbReference type="GO" id="GO:0015031">
    <property type="term" value="P:protein transport"/>
    <property type="evidence" value="ECO:0007669"/>
    <property type="project" value="UniProtKB-KW"/>
</dbReference>
<dbReference type="InterPro" id="IPR008640">
    <property type="entry name" value="Adhesin_Head_dom"/>
</dbReference>
<feature type="domain" description="Trimeric autotransporter adhesin YadA-like head" evidence="13">
    <location>
        <begin position="149"/>
        <end position="168"/>
    </location>
</feature>
<gene>
    <name evidence="14" type="ORF">CAL30_03320</name>
</gene>
<evidence type="ECO:0000256" key="3">
    <source>
        <dbReference type="ARBA" id="ARBA00022448"/>
    </source>
</evidence>
<keyword evidence="6 11" id="KW-0732">Signal</keyword>
<feature type="domain" description="Trimeric autotransporter adhesin YadA-like C-terminal membrane anchor" evidence="12">
    <location>
        <begin position="372"/>
        <end position="420"/>
    </location>
</feature>
<dbReference type="InterPro" id="IPR011049">
    <property type="entry name" value="Serralysin-like_metalloprot_C"/>
</dbReference>